<dbReference type="AlphaFoldDB" id="A0A060SGL5"/>
<evidence type="ECO:0000313" key="3">
    <source>
        <dbReference type="Proteomes" id="UP000029665"/>
    </source>
</evidence>
<dbReference type="OrthoDB" id="2536675at2759"/>
<dbReference type="EMBL" id="CCBP010000103">
    <property type="protein sequence ID" value="CDO71568.1"/>
    <property type="molecule type" value="Genomic_DNA"/>
</dbReference>
<comment type="caution">
    <text evidence="2">The sequence shown here is derived from an EMBL/GenBank/DDBJ whole genome shotgun (WGS) entry which is preliminary data.</text>
</comment>
<dbReference type="HOGENOM" id="CLU_1741488_0_0_1"/>
<gene>
    <name evidence="2" type="ORF">BN946_scf184911.g38</name>
</gene>
<evidence type="ECO:0000256" key="1">
    <source>
        <dbReference type="SAM" id="MobiDB-lite"/>
    </source>
</evidence>
<protein>
    <submittedName>
        <fullName evidence="2">Uncharacterized protein</fullName>
    </submittedName>
</protein>
<accession>A0A060SGL5</accession>
<sequence>MLTVEGHVYSIGTDWLVRAGNVLLAGGAVKGMFLEAEYLPLPTMPTRANERGETDLQFLLSNLLLSVLPNVADARIVAVTIGDAQWEEILWEEPEEDEHKDKTAMDNDDDDIYAKEGDLPSVKKGDWIGVERDRRSAFLIIGALKQEGLL</sequence>
<dbReference type="STRING" id="5643.A0A060SGL5"/>
<proteinExistence type="predicted"/>
<dbReference type="Proteomes" id="UP000029665">
    <property type="component" value="Unassembled WGS sequence"/>
</dbReference>
<name>A0A060SGL5_PYCCI</name>
<organism evidence="2 3">
    <name type="scientific">Pycnoporus cinnabarinus</name>
    <name type="common">Cinnabar-red polypore</name>
    <name type="synonym">Trametes cinnabarina</name>
    <dbReference type="NCBI Taxonomy" id="5643"/>
    <lineage>
        <taxon>Eukaryota</taxon>
        <taxon>Fungi</taxon>
        <taxon>Dikarya</taxon>
        <taxon>Basidiomycota</taxon>
        <taxon>Agaricomycotina</taxon>
        <taxon>Agaricomycetes</taxon>
        <taxon>Polyporales</taxon>
        <taxon>Polyporaceae</taxon>
        <taxon>Trametes</taxon>
    </lineage>
</organism>
<dbReference type="OMA" id="WEEILWE"/>
<keyword evidence="3" id="KW-1185">Reference proteome</keyword>
<reference evidence="2" key="1">
    <citation type="submission" date="2014-01" db="EMBL/GenBank/DDBJ databases">
        <title>The genome of the white-rot fungus Pycnoporus cinnabarinus: a basidiomycete model with a versatile arsenal for lignocellulosic biomass breakdown.</title>
        <authorList>
            <person name="Levasseur A."/>
            <person name="Lomascolo A."/>
            <person name="Ruiz-Duenas F.J."/>
            <person name="Uzan E."/>
            <person name="Piumi F."/>
            <person name="Kues U."/>
            <person name="Ram A.F.J."/>
            <person name="Murat C."/>
            <person name="Haon M."/>
            <person name="Benoit I."/>
            <person name="Arfi Y."/>
            <person name="Chevret D."/>
            <person name="Drula E."/>
            <person name="Kwon M.J."/>
            <person name="Gouret P."/>
            <person name="Lesage-Meessen L."/>
            <person name="Lombard V."/>
            <person name="Mariette J."/>
            <person name="Noirot C."/>
            <person name="Park J."/>
            <person name="Patyshakuliyeva A."/>
            <person name="Wieneger R.A.B."/>
            <person name="Wosten H.A.B."/>
            <person name="Martin F."/>
            <person name="Coutinho P.M."/>
            <person name="de Vries R."/>
            <person name="Martinez A.T."/>
            <person name="Klopp C."/>
            <person name="Pontarotti P."/>
            <person name="Henrissat B."/>
            <person name="Record E."/>
        </authorList>
    </citation>
    <scope>NUCLEOTIDE SEQUENCE [LARGE SCALE GENOMIC DNA]</scope>
    <source>
        <strain evidence="2">BRFM137</strain>
    </source>
</reference>
<feature type="region of interest" description="Disordered" evidence="1">
    <location>
        <begin position="92"/>
        <end position="117"/>
    </location>
</feature>
<evidence type="ECO:0000313" key="2">
    <source>
        <dbReference type="EMBL" id="CDO71568.1"/>
    </source>
</evidence>